<dbReference type="PROSITE" id="PS51186">
    <property type="entry name" value="GNAT"/>
    <property type="match status" value="1"/>
</dbReference>
<sequence length="165" mass="18970">MYTITQATESDVQAIRALAEQTWWPTYTGIISPEQIRYMLDVIYNEETIGQQISNYEQTFLLLKEKDQPVAFAAYSVYDEQSTAYKLHKLYCLPITQGKGYGKALIDTVADIALKQGASKLYLNVNRHNNAQRFYQKMGFVIEKEIDIPFGEFVLNDYVMAKSLI</sequence>
<dbReference type="KEGG" id="mgik:GO620_014065"/>
<dbReference type="InterPro" id="IPR016181">
    <property type="entry name" value="Acyl_CoA_acyltransferase"/>
</dbReference>
<dbReference type="InterPro" id="IPR000182">
    <property type="entry name" value="GNAT_dom"/>
</dbReference>
<reference evidence="3 4" key="1">
    <citation type="submission" date="2020-12" db="EMBL/GenBank/DDBJ databases">
        <title>HMF7856_wgs.fasta genome submission.</title>
        <authorList>
            <person name="Kang H."/>
            <person name="Kim H."/>
            <person name="Joh K."/>
        </authorList>
    </citation>
    <scope>NUCLEOTIDE SEQUENCE [LARGE SCALE GENOMIC DNA]</scope>
    <source>
        <strain evidence="3 4">HMF7856</strain>
    </source>
</reference>
<dbReference type="GO" id="GO:0016747">
    <property type="term" value="F:acyltransferase activity, transferring groups other than amino-acyl groups"/>
    <property type="evidence" value="ECO:0007669"/>
    <property type="project" value="InterPro"/>
</dbReference>
<organism evidence="3 4">
    <name type="scientific">Mucilaginibacter ginkgonis</name>
    <dbReference type="NCBI Taxonomy" id="2682091"/>
    <lineage>
        <taxon>Bacteria</taxon>
        <taxon>Pseudomonadati</taxon>
        <taxon>Bacteroidota</taxon>
        <taxon>Sphingobacteriia</taxon>
        <taxon>Sphingobacteriales</taxon>
        <taxon>Sphingobacteriaceae</taxon>
        <taxon>Mucilaginibacter</taxon>
    </lineage>
</organism>
<dbReference type="Gene3D" id="3.40.630.30">
    <property type="match status" value="1"/>
</dbReference>
<dbReference type="Pfam" id="PF00583">
    <property type="entry name" value="Acetyltransf_1"/>
    <property type="match status" value="1"/>
</dbReference>
<dbReference type="PANTHER" id="PTHR43877:SF2">
    <property type="entry name" value="AMINOALKYLPHOSPHONATE N-ACETYLTRANSFERASE-RELATED"/>
    <property type="match status" value="1"/>
</dbReference>
<evidence type="ECO:0000256" key="1">
    <source>
        <dbReference type="ARBA" id="ARBA00022679"/>
    </source>
</evidence>
<evidence type="ECO:0000313" key="3">
    <source>
        <dbReference type="EMBL" id="QQL49288.1"/>
    </source>
</evidence>
<evidence type="ECO:0000256" key="2">
    <source>
        <dbReference type="ARBA" id="ARBA00023315"/>
    </source>
</evidence>
<name>A0A6I4HXI5_9SPHI</name>
<dbReference type="EMBL" id="CP066775">
    <property type="protein sequence ID" value="QQL49288.1"/>
    <property type="molecule type" value="Genomic_DNA"/>
</dbReference>
<evidence type="ECO:0000313" key="4">
    <source>
        <dbReference type="Proteomes" id="UP000429232"/>
    </source>
</evidence>
<dbReference type="InterPro" id="IPR050832">
    <property type="entry name" value="Bact_Acetyltransf"/>
</dbReference>
<keyword evidence="1 3" id="KW-0808">Transferase</keyword>
<protein>
    <submittedName>
        <fullName evidence="3">GNAT family N-acetyltransferase</fullName>
    </submittedName>
</protein>
<dbReference type="AlphaFoldDB" id="A0A6I4HXI5"/>
<dbReference type="PANTHER" id="PTHR43877">
    <property type="entry name" value="AMINOALKYLPHOSPHONATE N-ACETYLTRANSFERASE-RELATED-RELATED"/>
    <property type="match status" value="1"/>
</dbReference>
<gene>
    <name evidence="3" type="ORF">GO620_014065</name>
</gene>
<dbReference type="Proteomes" id="UP000429232">
    <property type="component" value="Chromosome"/>
</dbReference>
<proteinExistence type="predicted"/>
<dbReference type="SUPFAM" id="SSF55729">
    <property type="entry name" value="Acyl-CoA N-acyltransferases (Nat)"/>
    <property type="match status" value="1"/>
</dbReference>
<dbReference type="RefSeq" id="WP_157524405.1">
    <property type="nucleotide sequence ID" value="NZ_CP066775.1"/>
</dbReference>
<accession>A0A6I4HXI5</accession>
<dbReference type="CDD" id="cd04301">
    <property type="entry name" value="NAT_SF"/>
    <property type="match status" value="1"/>
</dbReference>
<keyword evidence="2" id="KW-0012">Acyltransferase</keyword>
<keyword evidence="4" id="KW-1185">Reference proteome</keyword>